<feature type="domain" description="Creatinase N-terminal" evidence="7">
    <location>
        <begin position="4"/>
        <end position="136"/>
    </location>
</feature>
<comment type="similarity">
    <text evidence="2">Belongs to the peptidase M24B family.</text>
</comment>
<accession>A0A4R3N9K4</accession>
<dbReference type="RefSeq" id="WP_132371137.1">
    <property type="nucleotide sequence ID" value="NZ_SMAN01000004.1"/>
</dbReference>
<reference evidence="8 9" key="1">
    <citation type="submission" date="2019-03" db="EMBL/GenBank/DDBJ databases">
        <title>Genomic Encyclopedia of Type Strains, Phase IV (KMG-IV): sequencing the most valuable type-strain genomes for metagenomic binning, comparative biology and taxonomic classification.</title>
        <authorList>
            <person name="Goeker M."/>
        </authorList>
    </citation>
    <scope>NUCLEOTIDE SEQUENCE [LARGE SCALE GENOMIC DNA]</scope>
    <source>
        <strain evidence="8 9">DSM 25894</strain>
    </source>
</reference>
<dbReference type="FunFam" id="3.90.230.10:FF:000014">
    <property type="entry name" value="Aminopeptidase P family protein"/>
    <property type="match status" value="1"/>
</dbReference>
<dbReference type="CDD" id="cd01092">
    <property type="entry name" value="APP-like"/>
    <property type="match status" value="1"/>
</dbReference>
<evidence type="ECO:0000256" key="5">
    <source>
        <dbReference type="ARBA" id="ARBA00023211"/>
    </source>
</evidence>
<evidence type="ECO:0000256" key="2">
    <source>
        <dbReference type="ARBA" id="ARBA00008766"/>
    </source>
</evidence>
<gene>
    <name evidence="8" type="ORF">EDD68_10433</name>
</gene>
<keyword evidence="8" id="KW-0645">Protease</keyword>
<dbReference type="GO" id="GO:0004177">
    <property type="term" value="F:aminopeptidase activity"/>
    <property type="evidence" value="ECO:0007669"/>
    <property type="project" value="UniProtKB-KW"/>
</dbReference>
<dbReference type="InterPro" id="IPR050659">
    <property type="entry name" value="Peptidase_M24B"/>
</dbReference>
<evidence type="ECO:0000259" key="6">
    <source>
        <dbReference type="Pfam" id="PF00557"/>
    </source>
</evidence>
<dbReference type="InterPro" id="IPR001131">
    <property type="entry name" value="Peptidase_M24B_aminopep-P_CS"/>
</dbReference>
<dbReference type="PANTHER" id="PTHR46112:SF10">
    <property type="entry name" value="DIPEPTIDASE YKVY-RELATED"/>
    <property type="match status" value="1"/>
</dbReference>
<dbReference type="InterPro" id="IPR001714">
    <property type="entry name" value="Pept_M24_MAP"/>
</dbReference>
<evidence type="ECO:0000313" key="9">
    <source>
        <dbReference type="Proteomes" id="UP000294650"/>
    </source>
</evidence>
<dbReference type="InterPro" id="IPR000587">
    <property type="entry name" value="Creatinase_N"/>
</dbReference>
<dbReference type="AlphaFoldDB" id="A0A4R3N9K4"/>
<evidence type="ECO:0000256" key="1">
    <source>
        <dbReference type="ARBA" id="ARBA00001936"/>
    </source>
</evidence>
<evidence type="ECO:0000256" key="4">
    <source>
        <dbReference type="ARBA" id="ARBA00022801"/>
    </source>
</evidence>
<feature type="domain" description="Peptidase M24" evidence="6">
    <location>
        <begin position="145"/>
        <end position="347"/>
    </location>
</feature>
<organism evidence="8 9">
    <name type="scientific">Melghiribacillus thermohalophilus</name>
    <dbReference type="NCBI Taxonomy" id="1324956"/>
    <lineage>
        <taxon>Bacteria</taxon>
        <taxon>Bacillati</taxon>
        <taxon>Bacillota</taxon>
        <taxon>Bacilli</taxon>
        <taxon>Bacillales</taxon>
        <taxon>Bacillaceae</taxon>
        <taxon>Melghiribacillus</taxon>
    </lineage>
</organism>
<dbReference type="GO" id="GO:0046872">
    <property type="term" value="F:metal ion binding"/>
    <property type="evidence" value="ECO:0007669"/>
    <property type="project" value="UniProtKB-KW"/>
</dbReference>
<keyword evidence="4" id="KW-0378">Hydrolase</keyword>
<comment type="caution">
    <text evidence="8">The sequence shown here is derived from an EMBL/GenBank/DDBJ whole genome shotgun (WGS) entry which is preliminary data.</text>
</comment>
<dbReference type="InterPro" id="IPR029149">
    <property type="entry name" value="Creatin/AminoP/Spt16_N"/>
</dbReference>
<proteinExistence type="inferred from homology"/>
<dbReference type="InterPro" id="IPR000994">
    <property type="entry name" value="Pept_M24"/>
</dbReference>
<dbReference type="Gene3D" id="3.40.350.10">
    <property type="entry name" value="Creatinase/prolidase N-terminal domain"/>
    <property type="match status" value="1"/>
</dbReference>
<dbReference type="EMBL" id="SMAN01000004">
    <property type="protein sequence ID" value="TCT24966.1"/>
    <property type="molecule type" value="Genomic_DNA"/>
</dbReference>
<evidence type="ECO:0000313" key="8">
    <source>
        <dbReference type="EMBL" id="TCT24966.1"/>
    </source>
</evidence>
<dbReference type="InterPro" id="IPR036005">
    <property type="entry name" value="Creatinase/aminopeptidase-like"/>
</dbReference>
<name>A0A4R3N9K4_9BACI</name>
<dbReference type="GO" id="GO:0008235">
    <property type="term" value="F:metalloexopeptidase activity"/>
    <property type="evidence" value="ECO:0007669"/>
    <property type="project" value="UniProtKB-ARBA"/>
</dbReference>
<dbReference type="SUPFAM" id="SSF53092">
    <property type="entry name" value="Creatinase/prolidase N-terminal domain"/>
    <property type="match status" value="1"/>
</dbReference>
<dbReference type="Proteomes" id="UP000294650">
    <property type="component" value="Unassembled WGS sequence"/>
</dbReference>
<keyword evidence="8" id="KW-0031">Aminopeptidase</keyword>
<dbReference type="OrthoDB" id="9806388at2"/>
<dbReference type="Pfam" id="PF01321">
    <property type="entry name" value="Creatinase_N"/>
    <property type="match status" value="1"/>
</dbReference>
<sequence>MESRLNRLLQIIRNRGLDSIFITSKANIYYFTNFLTNPHERLIALYADQTGPVLIVPELEKEDALQAGWKGDLLTYDDQTDPWNKFKAYLHSSGKSPYSMGIEKNQLTVDRKEMIESIMPDCVLEDAQTILNELRLLKDKKEFNLLKQAAVLADYGVKTGIEGIQEGKTELELLAEIEYALKREGVREMSFSTLVLTGANTASPHGTPGGRKIEPGDFVLFDLGVVYEGYCSDITRTVAYKKISDVQKEIYHTVLTAQKEAINTVSLGVPVGKIDQAARKMIDDAGYGSYFTHRIGHGLGIDVHEFPSMHGKNPLPIQEGMCFTIEPGIYVPDAGGVRIEDEIFVTKKGAEILTSYPKELQIIE</sequence>
<keyword evidence="5" id="KW-0464">Manganese</keyword>
<dbReference type="PRINTS" id="PR00599">
    <property type="entry name" value="MAPEPTIDASE"/>
</dbReference>
<dbReference type="PANTHER" id="PTHR46112">
    <property type="entry name" value="AMINOPEPTIDASE"/>
    <property type="match status" value="1"/>
</dbReference>
<protein>
    <submittedName>
        <fullName evidence="8">Xaa-Pro aminopeptidase</fullName>
    </submittedName>
</protein>
<evidence type="ECO:0000259" key="7">
    <source>
        <dbReference type="Pfam" id="PF01321"/>
    </source>
</evidence>
<comment type="cofactor">
    <cofactor evidence="1">
        <name>Mn(2+)</name>
        <dbReference type="ChEBI" id="CHEBI:29035"/>
    </cofactor>
</comment>
<dbReference type="Gene3D" id="3.90.230.10">
    <property type="entry name" value="Creatinase/methionine aminopeptidase superfamily"/>
    <property type="match status" value="1"/>
</dbReference>
<dbReference type="SUPFAM" id="SSF55920">
    <property type="entry name" value="Creatinase/aminopeptidase"/>
    <property type="match status" value="1"/>
</dbReference>
<dbReference type="PROSITE" id="PS00491">
    <property type="entry name" value="PROLINE_PEPTIDASE"/>
    <property type="match status" value="1"/>
</dbReference>
<keyword evidence="3" id="KW-0479">Metal-binding</keyword>
<keyword evidence="9" id="KW-1185">Reference proteome</keyword>
<dbReference type="Pfam" id="PF00557">
    <property type="entry name" value="Peptidase_M24"/>
    <property type="match status" value="1"/>
</dbReference>
<evidence type="ECO:0000256" key="3">
    <source>
        <dbReference type="ARBA" id="ARBA00022723"/>
    </source>
</evidence>